<evidence type="ECO:0000259" key="1">
    <source>
        <dbReference type="PROSITE" id="PS50191"/>
    </source>
</evidence>
<dbReference type="Proteomes" id="UP000215914">
    <property type="component" value="Chromosome 16"/>
</dbReference>
<dbReference type="SUPFAM" id="SSF46938">
    <property type="entry name" value="CRAL/TRIO N-terminal domain"/>
    <property type="match status" value="1"/>
</dbReference>
<dbReference type="SUPFAM" id="SSF52087">
    <property type="entry name" value="CRAL/TRIO domain"/>
    <property type="match status" value="1"/>
</dbReference>
<dbReference type="FunCoup" id="A0A251S2N9">
    <property type="interactions" value="267"/>
</dbReference>
<protein>
    <submittedName>
        <fullName evidence="2">CRAL-TRIO lipid binding domain, CRAL/TRIO domain superfamily</fullName>
    </submittedName>
    <submittedName>
        <fullName evidence="3">Putative CRAL-TRIO lipid binding domain-containing protein</fullName>
    </submittedName>
</protein>
<dbReference type="PANTHER" id="PTHR46277:SF20">
    <property type="entry name" value="CRAL-TRIO LIPID BINDING DOMAIN, CRAL_TRIO DOMAIN SUPERFAMILY"/>
    <property type="match status" value="1"/>
</dbReference>
<dbReference type="STRING" id="4232.A0A251S2N9"/>
<gene>
    <name evidence="3" type="ORF">HannXRQ_Chr16g0527321</name>
    <name evidence="2" type="ORF">HanXRQr2_Chr16g0771461</name>
</gene>
<evidence type="ECO:0000313" key="2">
    <source>
        <dbReference type="EMBL" id="KAF5761971.1"/>
    </source>
</evidence>
<dbReference type="AlphaFoldDB" id="A0A251S2N9"/>
<dbReference type="SMART" id="SM00516">
    <property type="entry name" value="SEC14"/>
    <property type="match status" value="1"/>
</dbReference>
<dbReference type="CDD" id="cd00170">
    <property type="entry name" value="SEC14"/>
    <property type="match status" value="1"/>
</dbReference>
<dbReference type="Gene3D" id="3.40.525.10">
    <property type="entry name" value="CRAL-TRIO lipid binding domain"/>
    <property type="match status" value="1"/>
</dbReference>
<dbReference type="Pfam" id="PF00650">
    <property type="entry name" value="CRAL_TRIO"/>
    <property type="match status" value="1"/>
</dbReference>
<reference evidence="2" key="3">
    <citation type="submission" date="2020-06" db="EMBL/GenBank/DDBJ databases">
        <title>Helianthus annuus Genome sequencing and assembly Release 2.</title>
        <authorList>
            <person name="Gouzy J."/>
            <person name="Langlade N."/>
            <person name="Munos S."/>
        </authorList>
    </citation>
    <scope>NUCLEOTIDE SEQUENCE</scope>
    <source>
        <tissue evidence="2">Leaves</tissue>
    </source>
</reference>
<accession>A0A251S2N9</accession>
<dbReference type="InterPro" id="IPR001251">
    <property type="entry name" value="CRAL-TRIO_dom"/>
</dbReference>
<reference evidence="3" key="2">
    <citation type="submission" date="2017-02" db="EMBL/GenBank/DDBJ databases">
        <title>Sunflower complete genome.</title>
        <authorList>
            <person name="Langlade N."/>
            <person name="Munos S."/>
        </authorList>
    </citation>
    <scope>NUCLEOTIDE SEQUENCE [LARGE SCALE GENOMIC DNA]</scope>
    <source>
        <tissue evidence="3">Leaves</tissue>
    </source>
</reference>
<dbReference type="EMBL" id="MNCJ02000331">
    <property type="protein sequence ID" value="KAF5761971.1"/>
    <property type="molecule type" value="Genomic_DNA"/>
</dbReference>
<evidence type="ECO:0000313" key="4">
    <source>
        <dbReference type="Proteomes" id="UP000215914"/>
    </source>
</evidence>
<feature type="domain" description="CRAL-TRIO" evidence="1">
    <location>
        <begin position="67"/>
        <end position="232"/>
    </location>
</feature>
<dbReference type="EMBL" id="CM007905">
    <property type="protein sequence ID" value="OTF92928.1"/>
    <property type="molecule type" value="Genomic_DNA"/>
</dbReference>
<sequence length="243" mass="27413">MATSHEVKLTQMKEHVQKLGSSAEKYGDATLERFLIDKSMDPNKAAKLFVAWQNWRSSFVPLGFIPESEVVEELNAKKVFLQGLSKSGHPLVILQANKHYPAKDQNQYKKFMVHMLDKAIASGIKGTEIGNEKIVVIMDMQKLAYKNVDTHGFIAGFQILQSYYPERLAKLYMLNMPWFFASVWKIISRVLEKSTSDKIVIISGEKGSKQLIEEVGKEALPVELGGMAKLVLLQDVQVPQLKC</sequence>
<dbReference type="Gramene" id="mRNA:HanXRQr2_Chr16g0771461">
    <property type="protein sequence ID" value="mRNA:HanXRQr2_Chr16g0771461"/>
    <property type="gene ID" value="HanXRQr2_Chr16g0771461"/>
</dbReference>
<evidence type="ECO:0000313" key="3">
    <source>
        <dbReference type="EMBL" id="OTF92928.1"/>
    </source>
</evidence>
<dbReference type="OrthoDB" id="1434354at2759"/>
<organism evidence="3 4">
    <name type="scientific">Helianthus annuus</name>
    <name type="common">Common sunflower</name>
    <dbReference type="NCBI Taxonomy" id="4232"/>
    <lineage>
        <taxon>Eukaryota</taxon>
        <taxon>Viridiplantae</taxon>
        <taxon>Streptophyta</taxon>
        <taxon>Embryophyta</taxon>
        <taxon>Tracheophyta</taxon>
        <taxon>Spermatophyta</taxon>
        <taxon>Magnoliopsida</taxon>
        <taxon>eudicotyledons</taxon>
        <taxon>Gunneridae</taxon>
        <taxon>Pentapetalae</taxon>
        <taxon>asterids</taxon>
        <taxon>campanulids</taxon>
        <taxon>Asterales</taxon>
        <taxon>Asteraceae</taxon>
        <taxon>Asteroideae</taxon>
        <taxon>Heliantheae alliance</taxon>
        <taxon>Heliantheae</taxon>
        <taxon>Helianthus</taxon>
    </lineage>
</organism>
<dbReference type="PROSITE" id="PS50191">
    <property type="entry name" value="CRAL_TRIO"/>
    <property type="match status" value="1"/>
</dbReference>
<dbReference type="InParanoid" id="A0A251S2N9"/>
<dbReference type="InterPro" id="IPR036865">
    <property type="entry name" value="CRAL-TRIO_dom_sf"/>
</dbReference>
<dbReference type="OMA" id="LETRKMY"/>
<proteinExistence type="predicted"/>
<dbReference type="InterPro" id="IPR036273">
    <property type="entry name" value="CRAL/TRIO_N_dom_sf"/>
</dbReference>
<keyword evidence="4" id="KW-1185">Reference proteome</keyword>
<dbReference type="PANTHER" id="PTHR46277">
    <property type="entry name" value="OS03G0850700 PROTEIN"/>
    <property type="match status" value="1"/>
</dbReference>
<reference evidence="2 4" key="1">
    <citation type="journal article" date="2017" name="Nature">
        <title>The sunflower genome provides insights into oil metabolism, flowering and Asterid evolution.</title>
        <authorList>
            <person name="Badouin H."/>
            <person name="Gouzy J."/>
            <person name="Grassa C.J."/>
            <person name="Murat F."/>
            <person name="Staton S.E."/>
            <person name="Cottret L."/>
            <person name="Lelandais-Briere C."/>
            <person name="Owens G.L."/>
            <person name="Carrere S."/>
            <person name="Mayjonade B."/>
            <person name="Legrand L."/>
            <person name="Gill N."/>
            <person name="Kane N.C."/>
            <person name="Bowers J.E."/>
            <person name="Hubner S."/>
            <person name="Bellec A."/>
            <person name="Berard A."/>
            <person name="Berges H."/>
            <person name="Blanchet N."/>
            <person name="Boniface M.C."/>
            <person name="Brunel D."/>
            <person name="Catrice O."/>
            <person name="Chaidir N."/>
            <person name="Claudel C."/>
            <person name="Donnadieu C."/>
            <person name="Faraut T."/>
            <person name="Fievet G."/>
            <person name="Helmstetter N."/>
            <person name="King M."/>
            <person name="Knapp S.J."/>
            <person name="Lai Z."/>
            <person name="Le Paslier M.C."/>
            <person name="Lippi Y."/>
            <person name="Lorenzon L."/>
            <person name="Mandel J.R."/>
            <person name="Marage G."/>
            <person name="Marchand G."/>
            <person name="Marquand E."/>
            <person name="Bret-Mestries E."/>
            <person name="Morien E."/>
            <person name="Nambeesan S."/>
            <person name="Nguyen T."/>
            <person name="Pegot-Espagnet P."/>
            <person name="Pouilly N."/>
            <person name="Raftis F."/>
            <person name="Sallet E."/>
            <person name="Schiex T."/>
            <person name="Thomas J."/>
            <person name="Vandecasteele C."/>
            <person name="Vares D."/>
            <person name="Vear F."/>
            <person name="Vautrin S."/>
            <person name="Crespi M."/>
            <person name="Mangin B."/>
            <person name="Burke J.M."/>
            <person name="Salse J."/>
            <person name="Munos S."/>
            <person name="Vincourt P."/>
            <person name="Rieseberg L.H."/>
            <person name="Langlade N.B."/>
        </authorList>
    </citation>
    <scope>NUCLEOTIDE SEQUENCE [LARGE SCALE GENOMIC DNA]</scope>
    <source>
        <strain evidence="4">cv. SF193</strain>
        <tissue evidence="2">Leaves</tissue>
    </source>
</reference>
<name>A0A251S2N9_HELAN</name>